<name>A0A3N8PB87_9BURK</name>
<evidence type="ECO:0000313" key="2">
    <source>
        <dbReference type="EMBL" id="RQT08508.1"/>
    </source>
</evidence>
<proteinExistence type="predicted"/>
<protein>
    <submittedName>
        <fullName evidence="2">Uncharacterized protein</fullName>
    </submittedName>
</protein>
<sequence length="113" mass="12034">MSGCRRHAGDGFRLASGGHFGPPAGRCAAYHIESVKRGIPDRALCAARAWAILPPCASALWPARTPKTASTPGNRARAFERTQAPERAAIERSNGCVTAPRIRPWGQTDAENA</sequence>
<comment type="caution">
    <text evidence="2">The sequence shown here is derived from an EMBL/GenBank/DDBJ whole genome shotgun (WGS) entry which is preliminary data.</text>
</comment>
<gene>
    <name evidence="2" type="ORF">DF051_31295</name>
</gene>
<dbReference type="AlphaFoldDB" id="A0A3N8PB87"/>
<accession>A0A3N8PB87</accession>
<evidence type="ECO:0000256" key="1">
    <source>
        <dbReference type="SAM" id="MobiDB-lite"/>
    </source>
</evidence>
<dbReference type="EMBL" id="QTQV01000024">
    <property type="protein sequence ID" value="RQT08508.1"/>
    <property type="molecule type" value="Genomic_DNA"/>
</dbReference>
<feature type="region of interest" description="Disordered" evidence="1">
    <location>
        <begin position="1"/>
        <end position="20"/>
    </location>
</feature>
<evidence type="ECO:0000313" key="3">
    <source>
        <dbReference type="Proteomes" id="UP000277921"/>
    </source>
</evidence>
<organism evidence="2 3">
    <name type="scientific">Burkholderia contaminans</name>
    <dbReference type="NCBI Taxonomy" id="488447"/>
    <lineage>
        <taxon>Bacteria</taxon>
        <taxon>Pseudomonadati</taxon>
        <taxon>Pseudomonadota</taxon>
        <taxon>Betaproteobacteria</taxon>
        <taxon>Burkholderiales</taxon>
        <taxon>Burkholderiaceae</taxon>
        <taxon>Burkholderia</taxon>
        <taxon>Burkholderia cepacia complex</taxon>
    </lineage>
</organism>
<reference evidence="2 3" key="1">
    <citation type="submission" date="2018-08" db="EMBL/GenBank/DDBJ databases">
        <title>Comparative analysis of Burkholderia isolates from Puerto Rico.</title>
        <authorList>
            <person name="Hall C."/>
            <person name="Sahl J."/>
            <person name="Wagner D."/>
        </authorList>
    </citation>
    <scope>NUCLEOTIDE SEQUENCE [LARGE SCALE GENOMIC DNA]</scope>
    <source>
        <strain evidence="2 3">Bp9025</strain>
    </source>
</reference>
<dbReference type="Proteomes" id="UP000277921">
    <property type="component" value="Unassembled WGS sequence"/>
</dbReference>